<feature type="region of interest" description="Disordered" evidence="1">
    <location>
        <begin position="1"/>
        <end position="20"/>
    </location>
</feature>
<accession>A0A9D4M6U1</accession>
<comment type="caution">
    <text evidence="2">The sequence shown here is derived from an EMBL/GenBank/DDBJ whole genome shotgun (WGS) entry which is preliminary data.</text>
</comment>
<evidence type="ECO:0000256" key="1">
    <source>
        <dbReference type="SAM" id="MobiDB-lite"/>
    </source>
</evidence>
<gene>
    <name evidence="2" type="ORF">DPMN_032560</name>
</gene>
<reference evidence="2" key="1">
    <citation type="journal article" date="2019" name="bioRxiv">
        <title>The Genome of the Zebra Mussel, Dreissena polymorpha: A Resource for Invasive Species Research.</title>
        <authorList>
            <person name="McCartney M.A."/>
            <person name="Auch B."/>
            <person name="Kono T."/>
            <person name="Mallez S."/>
            <person name="Zhang Y."/>
            <person name="Obille A."/>
            <person name="Becker A."/>
            <person name="Abrahante J.E."/>
            <person name="Garbe J."/>
            <person name="Badalamenti J.P."/>
            <person name="Herman A."/>
            <person name="Mangelson H."/>
            <person name="Liachko I."/>
            <person name="Sullivan S."/>
            <person name="Sone E.D."/>
            <person name="Koren S."/>
            <person name="Silverstein K.A.T."/>
            <person name="Beckman K.B."/>
            <person name="Gohl D.M."/>
        </authorList>
    </citation>
    <scope>NUCLEOTIDE SEQUENCE</scope>
    <source>
        <strain evidence="2">Duluth1</strain>
        <tissue evidence="2">Whole animal</tissue>
    </source>
</reference>
<organism evidence="2 3">
    <name type="scientific">Dreissena polymorpha</name>
    <name type="common">Zebra mussel</name>
    <name type="synonym">Mytilus polymorpha</name>
    <dbReference type="NCBI Taxonomy" id="45954"/>
    <lineage>
        <taxon>Eukaryota</taxon>
        <taxon>Metazoa</taxon>
        <taxon>Spiralia</taxon>
        <taxon>Lophotrochozoa</taxon>
        <taxon>Mollusca</taxon>
        <taxon>Bivalvia</taxon>
        <taxon>Autobranchia</taxon>
        <taxon>Heteroconchia</taxon>
        <taxon>Euheterodonta</taxon>
        <taxon>Imparidentia</taxon>
        <taxon>Neoheterodontei</taxon>
        <taxon>Myida</taxon>
        <taxon>Dreissenoidea</taxon>
        <taxon>Dreissenidae</taxon>
        <taxon>Dreissena</taxon>
    </lineage>
</organism>
<proteinExistence type="predicted"/>
<protein>
    <submittedName>
        <fullName evidence="2">Uncharacterized protein</fullName>
    </submittedName>
</protein>
<dbReference type="EMBL" id="JAIWYP010000002">
    <property type="protein sequence ID" value="KAH3869396.1"/>
    <property type="molecule type" value="Genomic_DNA"/>
</dbReference>
<reference evidence="2" key="2">
    <citation type="submission" date="2020-11" db="EMBL/GenBank/DDBJ databases">
        <authorList>
            <person name="McCartney M.A."/>
            <person name="Auch B."/>
            <person name="Kono T."/>
            <person name="Mallez S."/>
            <person name="Becker A."/>
            <person name="Gohl D.M."/>
            <person name="Silverstein K.A.T."/>
            <person name="Koren S."/>
            <person name="Bechman K.B."/>
            <person name="Herman A."/>
            <person name="Abrahante J.E."/>
            <person name="Garbe J."/>
        </authorList>
    </citation>
    <scope>NUCLEOTIDE SEQUENCE</scope>
    <source>
        <strain evidence="2">Duluth1</strain>
        <tissue evidence="2">Whole animal</tissue>
    </source>
</reference>
<dbReference type="AlphaFoldDB" id="A0A9D4M6U1"/>
<evidence type="ECO:0000313" key="3">
    <source>
        <dbReference type="Proteomes" id="UP000828390"/>
    </source>
</evidence>
<evidence type="ECO:0000313" key="2">
    <source>
        <dbReference type="EMBL" id="KAH3869396.1"/>
    </source>
</evidence>
<dbReference type="Proteomes" id="UP000828390">
    <property type="component" value="Unassembled WGS sequence"/>
</dbReference>
<name>A0A9D4M6U1_DREPO</name>
<sequence length="107" mass="11278">MVRSAPLLIEKPKQTPKQNLSRLNHGAVATHAPQISAPCSSWGRNNPGQCLLRGKLCKVGSGPECCGSDNAYGSKVPLCCTLIASSSGRSDFGLCQPKNPGITCVRR</sequence>
<keyword evidence="3" id="KW-1185">Reference proteome</keyword>